<gene>
    <name evidence="1" type="ORF">HNR68_000059</name>
</gene>
<reference evidence="1 2" key="1">
    <citation type="submission" date="2020-07" db="EMBL/GenBank/DDBJ databases">
        <title>Sequencing the genomes of 1000 actinobacteria strains.</title>
        <authorList>
            <person name="Klenk H.-P."/>
        </authorList>
    </citation>
    <scope>NUCLEOTIDE SEQUENCE [LARGE SCALE GENOMIC DNA]</scope>
    <source>
        <strain evidence="1 2">DSM 44065</strain>
    </source>
</reference>
<comment type="caution">
    <text evidence="1">The sequence shown here is derived from an EMBL/GenBank/DDBJ whole genome shotgun (WGS) entry which is preliminary data.</text>
</comment>
<proteinExistence type="predicted"/>
<accession>A0A853AEA8</accession>
<dbReference type="AlphaFoldDB" id="A0A853AEA8"/>
<dbReference type="RefSeq" id="WP_218888147.1">
    <property type="nucleotide sequence ID" value="NZ_BAABFH010000001.1"/>
</dbReference>
<organism evidence="1 2">
    <name type="scientific">Saccharopolyspora hordei</name>
    <dbReference type="NCBI Taxonomy" id="1838"/>
    <lineage>
        <taxon>Bacteria</taxon>
        <taxon>Bacillati</taxon>
        <taxon>Actinomycetota</taxon>
        <taxon>Actinomycetes</taxon>
        <taxon>Pseudonocardiales</taxon>
        <taxon>Pseudonocardiaceae</taxon>
        <taxon>Saccharopolyspora</taxon>
    </lineage>
</organism>
<dbReference type="Proteomes" id="UP000587002">
    <property type="component" value="Unassembled WGS sequence"/>
</dbReference>
<name>A0A853AEA8_9PSEU</name>
<dbReference type="EMBL" id="JACCFJ010000001">
    <property type="protein sequence ID" value="NYI81429.1"/>
    <property type="molecule type" value="Genomic_DNA"/>
</dbReference>
<protein>
    <submittedName>
        <fullName evidence="1">Uncharacterized protein</fullName>
    </submittedName>
</protein>
<evidence type="ECO:0000313" key="1">
    <source>
        <dbReference type="EMBL" id="NYI81429.1"/>
    </source>
</evidence>
<sequence length="52" mass="5619">MPGTFVPAATATPRLVAELVAERERIDRRIAELTGTREVLDEVIDAASKDPA</sequence>
<evidence type="ECO:0000313" key="2">
    <source>
        <dbReference type="Proteomes" id="UP000587002"/>
    </source>
</evidence>
<keyword evidence="2" id="KW-1185">Reference proteome</keyword>